<dbReference type="InParanoid" id="A0A2I1DIG8"/>
<protein>
    <submittedName>
        <fullName evidence="1">Uncharacterized protein</fullName>
    </submittedName>
</protein>
<gene>
    <name evidence="1" type="ORF">B1757_13730</name>
</gene>
<accession>A0A2I1DIG8</accession>
<sequence>MEDVVDVSAVDVSADAAFLESHEDGFHEKLAMFKAGHMPFDGVELDLRPMAMMINGNLD</sequence>
<dbReference type="EMBL" id="MXAV01000053">
    <property type="protein sequence ID" value="PKY09658.1"/>
    <property type="molecule type" value="Genomic_DNA"/>
</dbReference>
<keyword evidence="2" id="KW-1185">Reference proteome</keyword>
<dbReference type="RefSeq" id="WP_101538868.1">
    <property type="nucleotide sequence ID" value="NZ_MXAV01000053.1"/>
</dbReference>
<dbReference type="AlphaFoldDB" id="A0A2I1DIG8"/>
<evidence type="ECO:0000313" key="1">
    <source>
        <dbReference type="EMBL" id="PKY09658.1"/>
    </source>
</evidence>
<proteinExistence type="predicted"/>
<comment type="caution">
    <text evidence="1">The sequence shown here is derived from an EMBL/GenBank/DDBJ whole genome shotgun (WGS) entry which is preliminary data.</text>
</comment>
<reference evidence="1 2" key="1">
    <citation type="submission" date="2017-03" db="EMBL/GenBank/DDBJ databases">
        <title>Draft genime sequence of the acidophilic sulfur-oxidizing bacterium Acidithiobacillus sp. SH, isolated from seawater.</title>
        <authorList>
            <person name="Sharmin S."/>
            <person name="Tokuhisa M."/>
            <person name="Kanao T."/>
            <person name="Kamimura K."/>
        </authorList>
    </citation>
    <scope>NUCLEOTIDE SEQUENCE [LARGE SCALE GENOMIC DNA]</scope>
    <source>
        <strain evidence="1 2">SH</strain>
    </source>
</reference>
<dbReference type="Proteomes" id="UP000234329">
    <property type="component" value="Unassembled WGS sequence"/>
</dbReference>
<organism evidence="1 2">
    <name type="scientific">Acidithiobacillus marinus</name>
    <dbReference type="NCBI Taxonomy" id="187490"/>
    <lineage>
        <taxon>Bacteria</taxon>
        <taxon>Pseudomonadati</taxon>
        <taxon>Pseudomonadota</taxon>
        <taxon>Acidithiobacillia</taxon>
        <taxon>Acidithiobacillales</taxon>
        <taxon>Acidithiobacillaceae</taxon>
        <taxon>Acidithiobacillus</taxon>
    </lineage>
</organism>
<evidence type="ECO:0000313" key="2">
    <source>
        <dbReference type="Proteomes" id="UP000234329"/>
    </source>
</evidence>
<name>A0A2I1DIG8_9PROT</name>